<feature type="domain" description="Myb-like" evidence="6">
    <location>
        <begin position="310"/>
        <end position="362"/>
    </location>
</feature>
<feature type="region of interest" description="Disordered" evidence="5">
    <location>
        <begin position="944"/>
        <end position="1015"/>
    </location>
</feature>
<evidence type="ECO:0000256" key="3">
    <source>
        <dbReference type="ARBA" id="ARBA00023163"/>
    </source>
</evidence>
<feature type="region of interest" description="Disordered" evidence="5">
    <location>
        <begin position="595"/>
        <end position="642"/>
    </location>
</feature>
<feature type="domain" description="HTH myb-type" evidence="7">
    <location>
        <begin position="310"/>
        <end position="366"/>
    </location>
</feature>
<evidence type="ECO:0000256" key="4">
    <source>
        <dbReference type="ARBA" id="ARBA00023242"/>
    </source>
</evidence>
<dbReference type="CDD" id="cd00167">
    <property type="entry name" value="SANT"/>
    <property type="match status" value="3"/>
</dbReference>
<evidence type="ECO:0000259" key="6">
    <source>
        <dbReference type="PROSITE" id="PS50090"/>
    </source>
</evidence>
<dbReference type="SMART" id="SM00384">
    <property type="entry name" value="AT_hook"/>
    <property type="match status" value="4"/>
</dbReference>
<dbReference type="Pfam" id="PF00249">
    <property type="entry name" value="Myb_DNA-binding"/>
    <property type="match status" value="2"/>
</dbReference>
<dbReference type="InterPro" id="IPR051575">
    <property type="entry name" value="Myb-like_DNA-bd"/>
</dbReference>
<dbReference type="PROSITE" id="PS50090">
    <property type="entry name" value="MYB_LIKE"/>
    <property type="match status" value="4"/>
</dbReference>
<dbReference type="Pfam" id="PF13921">
    <property type="entry name" value="Myb_DNA-bind_6"/>
    <property type="match status" value="1"/>
</dbReference>
<keyword evidence="4" id="KW-0539">Nucleus</keyword>
<dbReference type="GO" id="GO:0019185">
    <property type="term" value="C:snRNA-activating protein complex"/>
    <property type="evidence" value="ECO:0007669"/>
    <property type="project" value="TreeGrafter"/>
</dbReference>
<feature type="region of interest" description="Disordered" evidence="5">
    <location>
        <begin position="1070"/>
        <end position="1151"/>
    </location>
</feature>
<keyword evidence="3" id="KW-0804">Transcription</keyword>
<feature type="compositionally biased region" description="Low complexity" evidence="5">
    <location>
        <begin position="950"/>
        <end position="967"/>
    </location>
</feature>
<evidence type="ECO:0000259" key="7">
    <source>
        <dbReference type="PROSITE" id="PS51294"/>
    </source>
</evidence>
<dbReference type="PANTHER" id="PTHR46621:SF1">
    <property type="entry name" value="SNRNA-ACTIVATING PROTEIN COMPLEX SUBUNIT 4"/>
    <property type="match status" value="1"/>
</dbReference>
<evidence type="ECO:0000256" key="2">
    <source>
        <dbReference type="ARBA" id="ARBA00023125"/>
    </source>
</evidence>
<feature type="region of interest" description="Disordered" evidence="5">
    <location>
        <begin position="1"/>
        <end position="31"/>
    </location>
</feature>
<dbReference type="InterPro" id="IPR017956">
    <property type="entry name" value="AT_hook_DNA-bd_motif"/>
</dbReference>
<gene>
    <name evidence="8" type="ORF">IWQ60_001329</name>
</gene>
<name>A0A9W8E203_9FUNG</name>
<feature type="domain" description="HTH myb-type" evidence="7">
    <location>
        <begin position="367"/>
        <end position="412"/>
    </location>
</feature>
<reference evidence="8" key="1">
    <citation type="submission" date="2022-07" db="EMBL/GenBank/DDBJ databases">
        <title>Phylogenomic reconstructions and comparative analyses of Kickxellomycotina fungi.</title>
        <authorList>
            <person name="Reynolds N.K."/>
            <person name="Stajich J.E."/>
            <person name="Barry K."/>
            <person name="Grigoriev I.V."/>
            <person name="Crous P."/>
            <person name="Smith M.E."/>
        </authorList>
    </citation>
    <scope>NUCLEOTIDE SEQUENCE</scope>
    <source>
        <strain evidence="8">RSA 861</strain>
    </source>
</reference>
<feature type="region of interest" description="Disordered" evidence="5">
    <location>
        <begin position="544"/>
        <end position="573"/>
    </location>
</feature>
<feature type="compositionally biased region" description="Basic residues" evidence="5">
    <location>
        <begin position="794"/>
        <end position="804"/>
    </location>
</feature>
<proteinExistence type="predicted"/>
<feature type="compositionally biased region" description="Polar residues" evidence="5">
    <location>
        <begin position="1128"/>
        <end position="1137"/>
    </location>
</feature>
<keyword evidence="9" id="KW-1185">Reference proteome</keyword>
<dbReference type="GO" id="GO:0042795">
    <property type="term" value="P:snRNA transcription by RNA polymerase II"/>
    <property type="evidence" value="ECO:0007669"/>
    <property type="project" value="TreeGrafter"/>
</dbReference>
<feature type="region of interest" description="Disordered" evidence="5">
    <location>
        <begin position="115"/>
        <end position="137"/>
    </location>
</feature>
<evidence type="ECO:0000313" key="8">
    <source>
        <dbReference type="EMBL" id="KAJ1929274.1"/>
    </source>
</evidence>
<dbReference type="InterPro" id="IPR017930">
    <property type="entry name" value="Myb_dom"/>
</dbReference>
<feature type="compositionally biased region" description="Basic residues" evidence="5">
    <location>
        <begin position="749"/>
        <end position="759"/>
    </location>
</feature>
<sequence>MTYSSPVPGPLAAPPPSSPGLESLFGDSAQRPESSEALGLATRALALNAQYQAAVHQRLEKIHLARRRNAYLKQHLDYLFSPRYTALHRAGPLAVFQHSPSDASLGVEGITVGADKTASPSMPPTPTTAVASPTMPASPASVTAPSVSIPLGTVPKFAPLTDLISPAPTPINGTPRPTPGKAGRPPKVESFYTPGLFDPYFVDMAGCVPPKNQDTQLKERQPPITNLSFRWNDRERQALVCGVRAQNRRITAERLKTSDHPEAALCRIDQIPDAEFEKNLEGLNWHTISKEFVRTRRPIECAIQWSTHDHPLIKKTDWTTPETDRLMTTVEECGARNWPSIAERLDTNRTAAQCFIKYQETLQRRMQKRRWTAEEDALLRRAVQICGEKNWQQIAYIMVTRNGQQCLHRWTKSVNPIIRRGRWTQEEDEALRTAVDIYGECNWYQVQRYVLSRTDVQCRERYCNVLHPRVNQGPWTRREDDNLVRLIQTHGAGKWSQIAQLMPLRTDNLCWRRWKLLIRKRIVDPSAVLDPANKGTPVVYNYPASMPAPPEPATADDGTATDDDPATTTVEPSPAVVTTPRTAAVPVPPLFRAGPTLGVSPSHARPANTLKAPKRARRTQTVGRAGPPVATGMPSPMSETEVAANAPPVGPVGEGGMTVPANLLPGSEAPVVSAADTVEPGQFTDPMITAPTPCSSVQSPGPAPALVDRAIHDDGTLLLTLPDVAGVATSELSPGETHSTPVAPPTQPARKRGRPRKKAQSALGAQAITPETPPKEGSPTAARISSVASLPQPPRKRGRPRKHPLPIPAAVASSPKETPREMAVAVKQTSGPAPVMLGPTVREATTTLLPPPTAVVDLSEPALDSPGPTIGEPTPTTFIRSPLGLAVAPSQSPPSLGVEAPATSEVEGDSVTTLNSAAEVSLPDIQTPKSPQTSLINRAHECKEPPSALAGKPAIAPPEAEAADTAALGHSAESSIQPPKPSVKRGRPRKQPPLDLVSGSVVDPQLESPGSTTGDLSVEIIVPLHDTPVTRSRLRQQPRPDSAMDAASAAPELFNTPESTTVTAPLTHSISPALETPTGRGQSLNPAVIPTTPPAPISEVPRASEPRLNPPITPTRQSSRLRAKRCGSTLSPASPGTTPVKRRRTNAKDTH</sequence>
<keyword evidence="1" id="KW-0805">Transcription regulation</keyword>
<comment type="caution">
    <text evidence="8">The sequence shown here is derived from an EMBL/GenBank/DDBJ whole genome shotgun (WGS) entry which is preliminary data.</text>
</comment>
<organism evidence="8 9">
    <name type="scientific">Tieghemiomyces parasiticus</name>
    <dbReference type="NCBI Taxonomy" id="78921"/>
    <lineage>
        <taxon>Eukaryota</taxon>
        <taxon>Fungi</taxon>
        <taxon>Fungi incertae sedis</taxon>
        <taxon>Zoopagomycota</taxon>
        <taxon>Kickxellomycotina</taxon>
        <taxon>Dimargaritomycetes</taxon>
        <taxon>Dimargaritales</taxon>
        <taxon>Dimargaritaceae</taxon>
        <taxon>Tieghemiomyces</taxon>
    </lineage>
</organism>
<feature type="region of interest" description="Disordered" evidence="5">
    <location>
        <begin position="730"/>
        <end position="819"/>
    </location>
</feature>
<dbReference type="PANTHER" id="PTHR46621">
    <property type="entry name" value="SNRNA-ACTIVATING PROTEIN COMPLEX SUBUNIT 4"/>
    <property type="match status" value="1"/>
</dbReference>
<dbReference type="SUPFAM" id="SSF46689">
    <property type="entry name" value="Homeodomain-like"/>
    <property type="match status" value="4"/>
</dbReference>
<evidence type="ECO:0000313" key="9">
    <source>
        <dbReference type="Proteomes" id="UP001150569"/>
    </source>
</evidence>
<feature type="compositionally biased region" description="Low complexity" evidence="5">
    <location>
        <begin position="127"/>
        <end position="137"/>
    </location>
</feature>
<feature type="region of interest" description="Disordered" evidence="5">
    <location>
        <begin position="1028"/>
        <end position="1047"/>
    </location>
</feature>
<feature type="domain" description="Myb-like" evidence="6">
    <location>
        <begin position="363"/>
        <end position="414"/>
    </location>
</feature>
<dbReference type="GO" id="GO:0001006">
    <property type="term" value="F:RNA polymerase III type 3 promoter sequence-specific DNA binding"/>
    <property type="evidence" value="ECO:0007669"/>
    <property type="project" value="TreeGrafter"/>
</dbReference>
<feature type="domain" description="Myb-like" evidence="6">
    <location>
        <begin position="415"/>
        <end position="466"/>
    </location>
</feature>
<feature type="region of interest" description="Disordered" evidence="5">
    <location>
        <begin position="888"/>
        <end position="910"/>
    </location>
</feature>
<protein>
    <submittedName>
        <fullName evidence="8">Uncharacterized protein</fullName>
    </submittedName>
</protein>
<feature type="region of interest" description="Disordered" evidence="5">
    <location>
        <begin position="165"/>
        <end position="186"/>
    </location>
</feature>
<keyword evidence="2" id="KW-0238">DNA-binding</keyword>
<dbReference type="InterPro" id="IPR009057">
    <property type="entry name" value="Homeodomain-like_sf"/>
</dbReference>
<evidence type="ECO:0000256" key="1">
    <source>
        <dbReference type="ARBA" id="ARBA00023015"/>
    </source>
</evidence>
<evidence type="ECO:0000256" key="5">
    <source>
        <dbReference type="SAM" id="MobiDB-lite"/>
    </source>
</evidence>
<feature type="compositionally biased region" description="Pro residues" evidence="5">
    <location>
        <begin position="7"/>
        <end position="18"/>
    </location>
</feature>
<feature type="compositionally biased region" description="Polar residues" evidence="5">
    <location>
        <begin position="730"/>
        <end position="740"/>
    </location>
</feature>
<dbReference type="OrthoDB" id="2143914at2759"/>
<feature type="domain" description="HTH myb-type" evidence="7">
    <location>
        <begin position="415"/>
        <end position="470"/>
    </location>
</feature>
<feature type="domain" description="Myb-like" evidence="6">
    <location>
        <begin position="467"/>
        <end position="518"/>
    </location>
</feature>
<dbReference type="Proteomes" id="UP001150569">
    <property type="component" value="Unassembled WGS sequence"/>
</dbReference>
<feature type="domain" description="HTH myb-type" evidence="7">
    <location>
        <begin position="473"/>
        <end position="522"/>
    </location>
</feature>
<dbReference type="SMART" id="SM00717">
    <property type="entry name" value="SANT"/>
    <property type="match status" value="5"/>
</dbReference>
<dbReference type="EMBL" id="JANBPT010000041">
    <property type="protein sequence ID" value="KAJ1929274.1"/>
    <property type="molecule type" value="Genomic_DNA"/>
</dbReference>
<dbReference type="GO" id="GO:0042796">
    <property type="term" value="P:snRNA transcription by RNA polymerase III"/>
    <property type="evidence" value="ECO:0007669"/>
    <property type="project" value="TreeGrafter"/>
</dbReference>
<dbReference type="GO" id="GO:0000978">
    <property type="term" value="F:RNA polymerase II cis-regulatory region sequence-specific DNA binding"/>
    <property type="evidence" value="ECO:0007669"/>
    <property type="project" value="TreeGrafter"/>
</dbReference>
<dbReference type="AlphaFoldDB" id="A0A9W8E203"/>
<accession>A0A9W8E203</accession>
<dbReference type="InterPro" id="IPR001005">
    <property type="entry name" value="SANT/Myb"/>
</dbReference>
<dbReference type="Gene3D" id="1.10.10.60">
    <property type="entry name" value="Homeodomain-like"/>
    <property type="match status" value="4"/>
</dbReference>
<dbReference type="PROSITE" id="PS51294">
    <property type="entry name" value="HTH_MYB"/>
    <property type="match status" value="4"/>
</dbReference>